<dbReference type="Pfam" id="PF08240">
    <property type="entry name" value="ADH_N"/>
    <property type="match status" value="1"/>
</dbReference>
<name>A0AAD7DD54_MYCRO</name>
<accession>A0AAD7DD54</accession>
<dbReference type="AlphaFoldDB" id="A0AAD7DD54"/>
<evidence type="ECO:0000256" key="1">
    <source>
        <dbReference type="ARBA" id="ARBA00023002"/>
    </source>
</evidence>
<reference evidence="3" key="1">
    <citation type="submission" date="2023-03" db="EMBL/GenBank/DDBJ databases">
        <title>Massive genome expansion in bonnet fungi (Mycena s.s.) driven by repeated elements and novel gene families across ecological guilds.</title>
        <authorList>
            <consortium name="Lawrence Berkeley National Laboratory"/>
            <person name="Harder C.B."/>
            <person name="Miyauchi S."/>
            <person name="Viragh M."/>
            <person name="Kuo A."/>
            <person name="Thoen E."/>
            <person name="Andreopoulos B."/>
            <person name="Lu D."/>
            <person name="Skrede I."/>
            <person name="Drula E."/>
            <person name="Henrissat B."/>
            <person name="Morin E."/>
            <person name="Kohler A."/>
            <person name="Barry K."/>
            <person name="LaButti K."/>
            <person name="Morin E."/>
            <person name="Salamov A."/>
            <person name="Lipzen A."/>
            <person name="Mereny Z."/>
            <person name="Hegedus B."/>
            <person name="Baldrian P."/>
            <person name="Stursova M."/>
            <person name="Weitz H."/>
            <person name="Taylor A."/>
            <person name="Grigoriev I.V."/>
            <person name="Nagy L.G."/>
            <person name="Martin F."/>
            <person name="Kauserud H."/>
        </authorList>
    </citation>
    <scope>NUCLEOTIDE SEQUENCE</scope>
    <source>
        <strain evidence="3">CBHHK067</strain>
    </source>
</reference>
<keyword evidence="1" id="KW-0560">Oxidoreductase</keyword>
<dbReference type="InterPro" id="IPR002328">
    <property type="entry name" value="ADH_Zn_CS"/>
</dbReference>
<organism evidence="3 4">
    <name type="scientific">Mycena rosella</name>
    <name type="common">Pink bonnet</name>
    <name type="synonym">Agaricus rosellus</name>
    <dbReference type="NCBI Taxonomy" id="1033263"/>
    <lineage>
        <taxon>Eukaryota</taxon>
        <taxon>Fungi</taxon>
        <taxon>Dikarya</taxon>
        <taxon>Basidiomycota</taxon>
        <taxon>Agaricomycotina</taxon>
        <taxon>Agaricomycetes</taxon>
        <taxon>Agaricomycetidae</taxon>
        <taxon>Agaricales</taxon>
        <taxon>Marasmiineae</taxon>
        <taxon>Mycenaceae</taxon>
        <taxon>Mycena</taxon>
    </lineage>
</organism>
<dbReference type="Gene3D" id="3.90.180.10">
    <property type="entry name" value="Medium-chain alcohol dehydrogenases, catalytic domain"/>
    <property type="match status" value="1"/>
</dbReference>
<evidence type="ECO:0000313" key="3">
    <source>
        <dbReference type="EMBL" id="KAJ7688841.1"/>
    </source>
</evidence>
<comment type="caution">
    <text evidence="3">The sequence shown here is derived from an EMBL/GenBank/DDBJ whole genome shotgun (WGS) entry which is preliminary data.</text>
</comment>
<dbReference type="PROSITE" id="PS00059">
    <property type="entry name" value="ADH_ZINC"/>
    <property type="match status" value="1"/>
</dbReference>
<protein>
    <recommendedName>
        <fullName evidence="2">Alcohol dehydrogenase-like N-terminal domain-containing protein</fullName>
    </recommendedName>
</protein>
<sequence length="238" mass="25587">MVLGHEGAGVVQQIGEGVSWFAVGSGGDTYIHKTCGKCEQCLRVKLNLASGSSSNATPYLDCLIFCSILVLNFPYLDGLRFNSERLAAPTNTWPPPPIEKNSVTASEGIAQYSVHASGNYAGARWRCRSWSWLRVAPANLSWIHIQLPFVPEFGHGGASVSLATLPEPRLQQRHTSVEFNDLLPLGQSKGSLSLGGVSDTTIGPLEAYCGRRVEERAALLRRANDGTSAFGGGRVPYV</sequence>
<dbReference type="InterPro" id="IPR013154">
    <property type="entry name" value="ADH-like_N"/>
</dbReference>
<feature type="domain" description="Alcohol dehydrogenase-like N-terminal" evidence="2">
    <location>
        <begin position="1"/>
        <end position="48"/>
    </location>
</feature>
<dbReference type="EMBL" id="JARKIE010000076">
    <property type="protein sequence ID" value="KAJ7688841.1"/>
    <property type="molecule type" value="Genomic_DNA"/>
</dbReference>
<dbReference type="SUPFAM" id="SSF50129">
    <property type="entry name" value="GroES-like"/>
    <property type="match status" value="1"/>
</dbReference>
<evidence type="ECO:0000313" key="4">
    <source>
        <dbReference type="Proteomes" id="UP001221757"/>
    </source>
</evidence>
<dbReference type="GO" id="GO:0008270">
    <property type="term" value="F:zinc ion binding"/>
    <property type="evidence" value="ECO:0007669"/>
    <property type="project" value="InterPro"/>
</dbReference>
<dbReference type="Proteomes" id="UP001221757">
    <property type="component" value="Unassembled WGS sequence"/>
</dbReference>
<dbReference type="InterPro" id="IPR011032">
    <property type="entry name" value="GroES-like_sf"/>
</dbReference>
<evidence type="ECO:0000259" key="2">
    <source>
        <dbReference type="Pfam" id="PF08240"/>
    </source>
</evidence>
<dbReference type="GO" id="GO:0016491">
    <property type="term" value="F:oxidoreductase activity"/>
    <property type="evidence" value="ECO:0007669"/>
    <property type="project" value="UniProtKB-KW"/>
</dbReference>
<keyword evidence="4" id="KW-1185">Reference proteome</keyword>
<gene>
    <name evidence="3" type="ORF">B0H17DRAFT_1296883</name>
</gene>
<proteinExistence type="predicted"/>